<dbReference type="GO" id="GO:0051539">
    <property type="term" value="F:4 iron, 4 sulfur cluster binding"/>
    <property type="evidence" value="ECO:0007669"/>
    <property type="project" value="UniProtKB-KW"/>
</dbReference>
<reference evidence="8" key="1">
    <citation type="submission" date="2016-05" db="EMBL/GenBank/DDBJ databases">
        <title>Microbial consortia oxidize butane by reversing methanogenesis.</title>
        <authorList>
            <person name="Laso-Perez R."/>
            <person name="Richter M."/>
            <person name="Wegener G."/>
            <person name="Musat F."/>
        </authorList>
    </citation>
    <scope>NUCLEOTIDE SEQUENCE [LARGE SCALE GENOMIC DNA]</scope>
    <source>
        <strain evidence="8">BOX2</strain>
    </source>
</reference>
<protein>
    <submittedName>
        <fullName evidence="8">Iron-sulfur binding protein</fullName>
    </submittedName>
</protein>
<keyword evidence="3" id="KW-0479">Metal-binding</keyword>
<evidence type="ECO:0000256" key="5">
    <source>
        <dbReference type="ARBA" id="ARBA00023004"/>
    </source>
</evidence>
<dbReference type="GO" id="GO:0046872">
    <property type="term" value="F:metal ion binding"/>
    <property type="evidence" value="ECO:0007669"/>
    <property type="project" value="UniProtKB-KW"/>
</dbReference>
<dbReference type="PANTHER" id="PTHR43255:SF1">
    <property type="entry name" value="IRON-SULFUR-BINDING OXIDOREDUCTASE FADF-RELATED"/>
    <property type="match status" value="1"/>
</dbReference>
<evidence type="ECO:0000256" key="4">
    <source>
        <dbReference type="ARBA" id="ARBA00023002"/>
    </source>
</evidence>
<comment type="similarity">
    <text evidence="1">Belongs to the HdrC family.</text>
</comment>
<keyword evidence="9" id="KW-1185">Reference proteome</keyword>
<evidence type="ECO:0000313" key="8">
    <source>
        <dbReference type="EMBL" id="OFV68366.1"/>
    </source>
</evidence>
<keyword evidence="5" id="KW-0408">Iron</keyword>
<dbReference type="EMBL" id="LYOS01000001">
    <property type="protein sequence ID" value="OFV68366.1"/>
    <property type="molecule type" value="Genomic_DNA"/>
</dbReference>
<dbReference type="PANTHER" id="PTHR43255">
    <property type="entry name" value="IRON-SULFUR-BINDING OXIDOREDUCTASE FADF-RELATED-RELATED"/>
    <property type="match status" value="1"/>
</dbReference>
<dbReference type="Pfam" id="PF02754">
    <property type="entry name" value="CCG"/>
    <property type="match status" value="2"/>
</dbReference>
<keyword evidence="2" id="KW-0004">4Fe-4S</keyword>
<dbReference type="PATRIC" id="fig|1838285.3.peg.44"/>
<dbReference type="InterPro" id="IPR017896">
    <property type="entry name" value="4Fe4S_Fe-S-bd"/>
</dbReference>
<keyword evidence="6" id="KW-0411">Iron-sulfur</keyword>
<accession>A0A1F2PCK2</accession>
<name>A0A1F2PCK2_9EURY</name>
<dbReference type="Pfam" id="PF13183">
    <property type="entry name" value="Fer4_8"/>
    <property type="match status" value="1"/>
</dbReference>
<dbReference type="InterPro" id="IPR051460">
    <property type="entry name" value="HdrC_iron-sulfur_subunit"/>
</dbReference>
<feature type="domain" description="4Fe-4S ferredoxin-type" evidence="7">
    <location>
        <begin position="6"/>
        <end position="36"/>
    </location>
</feature>
<proteinExistence type="inferred from homology"/>
<dbReference type="PROSITE" id="PS51379">
    <property type="entry name" value="4FE4S_FER_2"/>
    <property type="match status" value="1"/>
</dbReference>
<dbReference type="SUPFAM" id="SSF46548">
    <property type="entry name" value="alpha-helical ferredoxin"/>
    <property type="match status" value="1"/>
</dbReference>
<keyword evidence="4" id="KW-0560">Oxidoreductase</keyword>
<evidence type="ECO:0000313" key="9">
    <source>
        <dbReference type="Proteomes" id="UP000186940"/>
    </source>
</evidence>
<dbReference type="GO" id="GO:0005886">
    <property type="term" value="C:plasma membrane"/>
    <property type="evidence" value="ECO:0007669"/>
    <property type="project" value="TreeGrafter"/>
</dbReference>
<dbReference type="STRING" id="1838285.SCAL_000042"/>
<sequence>MSSIGSHNIIELLNCLRCGRCRTVCPTLESEGWESMGPRGRIMLGLNYLEKTKWIEGTEKSIYTCTTCQACSNICPSDVEVESIVESMRRAYLKDCVDNRRINEMYEAISVFGNPMSDKRSRRAWLEGIDGISLKKRSDIVYFVGCLPSYRSVDVAASTLRILSDYGISLLDDEKCCGSPLFRMGMNPPTFDSNIRQIEESGAEIILTSCAGCYKTLKNDYELECKVIHTAEFFHEHLDEIDPGKLDLTVTYHDPCHLGRGGGVIDEPRAVIERICGLSEMKRNRELSGCCGGGGGVRSGYHELSTSIAERRLDDLPPDVDLIVTACPLCLINLADVGGKVIDLSELIERSKM</sequence>
<dbReference type="GO" id="GO:0016491">
    <property type="term" value="F:oxidoreductase activity"/>
    <property type="evidence" value="ECO:0007669"/>
    <property type="project" value="UniProtKB-KW"/>
</dbReference>
<evidence type="ECO:0000256" key="6">
    <source>
        <dbReference type="ARBA" id="ARBA00023014"/>
    </source>
</evidence>
<dbReference type="InterPro" id="IPR017900">
    <property type="entry name" value="4Fe4S_Fe_S_CS"/>
</dbReference>
<organism evidence="8 9">
    <name type="scientific">Candidatus Syntropharchaeum caldarium</name>
    <dbReference type="NCBI Taxonomy" id="1838285"/>
    <lineage>
        <taxon>Archaea</taxon>
        <taxon>Methanobacteriati</taxon>
        <taxon>Methanobacteriota</taxon>
        <taxon>Stenosarchaea group</taxon>
        <taxon>Methanomicrobia</taxon>
        <taxon>Methanosarcinales</taxon>
        <taxon>ANME-2 cluster</taxon>
        <taxon>Candidatus Syntropharchaeum</taxon>
    </lineage>
</organism>
<dbReference type="AlphaFoldDB" id="A0A1F2PCK2"/>
<dbReference type="PROSITE" id="PS00198">
    <property type="entry name" value="4FE4S_FER_1"/>
    <property type="match status" value="1"/>
</dbReference>
<comment type="caution">
    <text evidence="8">The sequence shown here is derived from an EMBL/GenBank/DDBJ whole genome shotgun (WGS) entry which is preliminary data.</text>
</comment>
<evidence type="ECO:0000256" key="1">
    <source>
        <dbReference type="ARBA" id="ARBA00007097"/>
    </source>
</evidence>
<dbReference type="Gene3D" id="1.10.1060.10">
    <property type="entry name" value="Alpha-helical ferredoxin"/>
    <property type="match status" value="1"/>
</dbReference>
<evidence type="ECO:0000256" key="3">
    <source>
        <dbReference type="ARBA" id="ARBA00022723"/>
    </source>
</evidence>
<evidence type="ECO:0000259" key="7">
    <source>
        <dbReference type="PROSITE" id="PS51379"/>
    </source>
</evidence>
<dbReference type="Proteomes" id="UP000186940">
    <property type="component" value="Unassembled WGS sequence"/>
</dbReference>
<dbReference type="InterPro" id="IPR009051">
    <property type="entry name" value="Helical_ferredxn"/>
</dbReference>
<gene>
    <name evidence="8" type="ORF">SCAL_000042</name>
</gene>
<dbReference type="InterPro" id="IPR004017">
    <property type="entry name" value="Cys_rich_dom"/>
</dbReference>
<evidence type="ECO:0000256" key="2">
    <source>
        <dbReference type="ARBA" id="ARBA00022485"/>
    </source>
</evidence>